<evidence type="ECO:0000313" key="4">
    <source>
        <dbReference type="Proteomes" id="UP001629953"/>
    </source>
</evidence>
<name>A0ABW9G7L4_9GAMM</name>
<comment type="caution">
    <text evidence="3">The sequence shown here is derived from an EMBL/GenBank/DDBJ whole genome shotgun (WGS) entry which is preliminary data.</text>
</comment>
<evidence type="ECO:0000313" key="3">
    <source>
        <dbReference type="EMBL" id="MFM2485258.1"/>
    </source>
</evidence>
<reference evidence="3 4" key="1">
    <citation type="journal article" date="2013" name="Int. J. Syst. Evol. Microbiol.">
        <title>Celerinatantimonas yamalensis sp. nov., a cold-adapted diazotrophic bacterium from a cold permafrost brine.</title>
        <authorList>
            <person name="Shcherbakova V."/>
            <person name="Chuvilskaya N."/>
            <person name="Rivkina E."/>
            <person name="Demidov N."/>
            <person name="Uchaeva V."/>
            <person name="Suetin S."/>
            <person name="Suzina N."/>
            <person name="Gilichinsky D."/>
        </authorList>
    </citation>
    <scope>NUCLEOTIDE SEQUENCE [LARGE SCALE GENOMIC DNA]</scope>
    <source>
        <strain evidence="3 4">C7</strain>
    </source>
</reference>
<dbReference type="Proteomes" id="UP001629953">
    <property type="component" value="Unassembled WGS sequence"/>
</dbReference>
<accession>A0ABW9G7L4</accession>
<sequence length="254" mass="28351">MRIAAIYDIHANSTALEAVIDEIKKRKVDRIVVGGDVVAGPSPLETLTLLRNITIPIDFILGNAESELLKHIAGKDVEELTETADEVTHWLAKQMTTEHKQFLSSWIPTLEIQTDTWGQVLFCHGSPRSNTEIFTRLTPGKKLASIFGHISTSMVVCGHTHMQFKITSGSISIINAGSVGMPYSRTGAEWLLLDDEIHFMHTDYDISKAAELIRKTNYPQAEEFVMNNVLNTPSEEEALEVFSQMERNQTVLEA</sequence>
<dbReference type="InterPro" id="IPR024654">
    <property type="entry name" value="Calcineurin-like_PHP_lpxH"/>
</dbReference>
<dbReference type="PIRSF" id="PIRSF000883">
    <property type="entry name" value="Pesterase_MJ0912"/>
    <property type="match status" value="1"/>
</dbReference>
<gene>
    <name evidence="3" type="ORF">ABUE30_09315</name>
</gene>
<evidence type="ECO:0000259" key="2">
    <source>
        <dbReference type="Pfam" id="PF12850"/>
    </source>
</evidence>
<evidence type="ECO:0000256" key="1">
    <source>
        <dbReference type="ARBA" id="ARBA00008950"/>
    </source>
</evidence>
<dbReference type="CDD" id="cd00838">
    <property type="entry name" value="MPP_superfamily"/>
    <property type="match status" value="1"/>
</dbReference>
<dbReference type="PANTHER" id="PTHR42850">
    <property type="entry name" value="METALLOPHOSPHOESTERASE"/>
    <property type="match status" value="1"/>
</dbReference>
<dbReference type="SUPFAM" id="SSF56300">
    <property type="entry name" value="Metallo-dependent phosphatases"/>
    <property type="match status" value="1"/>
</dbReference>
<comment type="similarity">
    <text evidence="1">Belongs to the metallophosphoesterase superfamily. YfcE family.</text>
</comment>
<keyword evidence="4" id="KW-1185">Reference proteome</keyword>
<feature type="domain" description="Calcineurin-like phosphoesterase" evidence="2">
    <location>
        <begin position="1"/>
        <end position="193"/>
    </location>
</feature>
<dbReference type="EMBL" id="JBEQCT010000003">
    <property type="protein sequence ID" value="MFM2485258.1"/>
    <property type="molecule type" value="Genomic_DNA"/>
</dbReference>
<dbReference type="InterPro" id="IPR011152">
    <property type="entry name" value="Pesterase_MJ0912"/>
</dbReference>
<dbReference type="Gene3D" id="3.60.21.10">
    <property type="match status" value="1"/>
</dbReference>
<organism evidence="3 4">
    <name type="scientific">Celerinatantimonas yamalensis</name>
    <dbReference type="NCBI Taxonomy" id="559956"/>
    <lineage>
        <taxon>Bacteria</taxon>
        <taxon>Pseudomonadati</taxon>
        <taxon>Pseudomonadota</taxon>
        <taxon>Gammaproteobacteria</taxon>
        <taxon>Celerinatantimonadaceae</taxon>
        <taxon>Celerinatantimonas</taxon>
    </lineage>
</organism>
<protein>
    <submittedName>
        <fullName evidence="3">Metallophosphoesterase family protein</fullName>
    </submittedName>
</protein>
<dbReference type="RefSeq" id="WP_408623469.1">
    <property type="nucleotide sequence ID" value="NZ_JBEQCT010000003.1"/>
</dbReference>
<proteinExistence type="inferred from homology"/>
<dbReference type="InterPro" id="IPR050126">
    <property type="entry name" value="Ap4A_hydrolase"/>
</dbReference>
<dbReference type="Pfam" id="PF12850">
    <property type="entry name" value="Metallophos_2"/>
    <property type="match status" value="1"/>
</dbReference>
<dbReference type="InterPro" id="IPR029052">
    <property type="entry name" value="Metallo-depent_PP-like"/>
</dbReference>
<dbReference type="PANTHER" id="PTHR42850:SF2">
    <property type="entry name" value="BLL5683 PROTEIN"/>
    <property type="match status" value="1"/>
</dbReference>